<feature type="domain" description="NAD-glutamate dehydrogenase ACT2" evidence="5">
    <location>
        <begin position="387"/>
        <end position="474"/>
    </location>
</feature>
<dbReference type="InterPro" id="IPR028971">
    <property type="entry name" value="NAD-GDH_cat"/>
</dbReference>
<dbReference type="PANTHER" id="PTHR43403:SF1">
    <property type="entry name" value="NAD-SPECIFIC GLUTAMATE DEHYDROGENASE"/>
    <property type="match status" value="1"/>
</dbReference>
<dbReference type="Pfam" id="PF21077">
    <property type="entry name" value="GDH_ACT3"/>
    <property type="match status" value="1"/>
</dbReference>
<dbReference type="GO" id="GO:0006538">
    <property type="term" value="P:L-glutamate catabolic process"/>
    <property type="evidence" value="ECO:0007669"/>
    <property type="project" value="InterPro"/>
</dbReference>
<dbReference type="Gene3D" id="3.40.50.720">
    <property type="entry name" value="NAD(P)-binding Rossmann-like Domain"/>
    <property type="match status" value="1"/>
</dbReference>
<proteinExistence type="predicted"/>
<dbReference type="InterPro" id="IPR036291">
    <property type="entry name" value="NAD(P)-bd_dom_sf"/>
</dbReference>
<dbReference type="PANTHER" id="PTHR43403">
    <property type="entry name" value="NAD-SPECIFIC GLUTAMATE DEHYDROGENASE"/>
    <property type="match status" value="1"/>
</dbReference>
<dbReference type="Pfam" id="PF21078">
    <property type="entry name" value="GDH_HM3"/>
    <property type="match status" value="1"/>
</dbReference>
<dbReference type="InterPro" id="IPR046346">
    <property type="entry name" value="Aminoacid_DH-like_N_sf"/>
</dbReference>
<dbReference type="Pfam" id="PF05088">
    <property type="entry name" value="Bac_GDH_CD"/>
    <property type="match status" value="1"/>
</dbReference>
<dbReference type="SUPFAM" id="SSF51735">
    <property type="entry name" value="NAD(P)-binding Rossmann-fold domains"/>
    <property type="match status" value="1"/>
</dbReference>
<dbReference type="Pfam" id="PF21076">
    <property type="entry name" value="GDH_ACT2"/>
    <property type="match status" value="1"/>
</dbReference>
<dbReference type="SUPFAM" id="SSF53223">
    <property type="entry name" value="Aminoacid dehydrogenase-like, N-terminal domain"/>
    <property type="match status" value="1"/>
</dbReference>
<dbReference type="InterPro" id="IPR049056">
    <property type="entry name" value="NAD_Glu_DH_HM3"/>
</dbReference>
<evidence type="ECO:0000313" key="8">
    <source>
        <dbReference type="Proteomes" id="UP000243053"/>
    </source>
</evidence>
<dbReference type="GO" id="GO:0004069">
    <property type="term" value="F:L-aspartate:2-oxoglutarate aminotransferase activity"/>
    <property type="evidence" value="ECO:0007669"/>
    <property type="project" value="InterPro"/>
</dbReference>
<dbReference type="Pfam" id="PF21073">
    <property type="entry name" value="GDH_HM1"/>
    <property type="match status" value="1"/>
</dbReference>
<keyword evidence="1" id="KW-0560">Oxidoreductase</keyword>
<organism evidence="7 8">
    <name type="scientific">Colwellia psychrerythraea</name>
    <name type="common">Vibrio psychroerythus</name>
    <dbReference type="NCBI Taxonomy" id="28229"/>
    <lineage>
        <taxon>Bacteria</taxon>
        <taxon>Pseudomonadati</taxon>
        <taxon>Pseudomonadota</taxon>
        <taxon>Gammaproteobacteria</taxon>
        <taxon>Alteromonadales</taxon>
        <taxon>Colwelliaceae</taxon>
        <taxon>Colwellia</taxon>
    </lineage>
</organism>
<dbReference type="Pfam" id="PF21074">
    <property type="entry name" value="GDH_C"/>
    <property type="match status" value="1"/>
</dbReference>
<sequence length="1586" mass="178048">MNVTTNLELCSYINENYSKEDLTAFECFTSQLFLRLHSDEMEMLSIVQRYQMALSLWQSFSCRSVHENKVVIENRTQQGVLADVSVLHIITDDKAFLVDSISELLISQGYKISLLLHPVINRAQINDFQKESTSSQLADESVLYIELANQLDPLAIGALVEKIQGLLSQITKVTTDWSLMTAKSQNIHHHHNPLTSVDETKSFLSWLCHDNFVFLGYCSFAVKGVGESPLSQSHYGIFRNSEGAPILSNEELKPSSTEFTSFVNSNSSLMVSKSNFKSIIHRSDYLDLVNVKEFSAKGEVIAVHQFIGLFTQVANNLNPKEIPFLNHKLKQVLQRLTVKQDSHDYRNFVHILASLPKRELYESSVEQLLALAKGIHNLNLKSKPGTFIRESDYNKQVSVLVFVSKDAFCTDLRDEIEDELSTVYQGEVLSRRSMLNDNYLAQWHFIVKKGECLKHDVDTSALITSIESKTQSWNESLTTLIAQLWQGQQAGLLLNKYNNAFSKGYREHFSPKQAISAIKGLESLNTDHAHQFQIYRSAQSTSELTLNIFTLEQSIALSDSIPILEQFGFRPVDEFSFKVSCSNSDTSSKVYSYTLEYPNQDADIDTLKINLEQALAQVWLGNIENDGYNKLLLSANINIRQIVIIRAYGKYLRQLGLGYSEEYFQQALINYPSIVHGLINLFESRFALTSRDVSERELATDEIKTELLQALATVQKIDHDRIIRNFIAAISATVRTNFYQVSATGEPKTYCSFKIRSGEIDDAPQPRPFVETFVYSPRVEGVHLRFGLVSRGGLRWSDRREDFRTEVLGLVKAQQVKNVVIVPQGAKGGFVPKQLPLNGSREMVTAEAIACYKIFISALLDLTDNNTPEGIVKPKGIICFDGDDSYLVVAADKGTATFSDIANGLADDYGFWLGDAFASGGSVGYDHKKMGITAKGAWVSVQRHFREMGVDVQKDEISAIGIGDMSGDVFGNGMLSSKTIKLVAAFDHRDIFIDPNPVALLSYDERSRLYHLDRSSWQDYNKALISTGGGVYSRAVKHIQLTAEIKQLLNIDSKIMKLSPDELIRCILKSTADLLWFGGIGTYVKASNEINTEVSDKSNDALRVNGNELQCKVIGEGGNLGCTQLARIEFSKGGGKINTDAVDNSAGVNCSDNEVNIKILLNGLVDNEKMTKAQRDALLEAMTGEVGDMVLRNNYYQAQALSIDEANSQFHFDSFTRLTQYLVNSAELNRELEYLPDDEELQARNNAQKGLTRPELAVLMAYSKMDVHNALLQEKALITDNYFEKYLLSAFPSVLAQNHNQAIISHPLAKQIIATSIANEIFNRGGIHAVREQTGATISEIVKAFVIAKEVFSLDDIWNEIESLSNTVSAKIQIKMMVEVQRFYRLMAIWFINHANADESIETIVQRYSPGINTLQQLEDDEITLPFSPVDESLYQLESEVDGLIIVDKIHQLKVSSVVFCDIVKTAFELKLSVNKILPCYCQVSKLLGLAWLIEQTEKVKTKDHWSRLARFSLLLDLLEFREKLVVVIVSRNPEASPETAIELWAASKVSDLNRVTRVIDDLKTAGRVHIDKLYFANRQIRTLLT</sequence>
<dbReference type="InterPro" id="IPR049058">
    <property type="entry name" value="NAD_Glu_DH_HM2"/>
</dbReference>
<gene>
    <name evidence="7" type="ORF">A9Q75_15610</name>
</gene>
<feature type="domain" description="NAD-glutamate dehydrogenase N-terminal ACT1" evidence="4">
    <location>
        <begin position="28"/>
        <end position="161"/>
    </location>
</feature>
<dbReference type="EMBL" id="MAAF01000091">
    <property type="protein sequence ID" value="OUR77147.1"/>
    <property type="molecule type" value="Genomic_DNA"/>
</dbReference>
<dbReference type="GO" id="GO:0004352">
    <property type="term" value="F:glutamate dehydrogenase (NAD+) activity"/>
    <property type="evidence" value="ECO:0007669"/>
    <property type="project" value="InterPro"/>
</dbReference>
<protein>
    <submittedName>
        <fullName evidence="7">NAD-glutamate dehydrogenase</fullName>
    </submittedName>
</protein>
<feature type="domain" description="NAD-glutamate dehydrogenase catalytic" evidence="2">
    <location>
        <begin position="707"/>
        <end position="1203"/>
    </location>
</feature>
<dbReference type="Proteomes" id="UP000243053">
    <property type="component" value="Unassembled WGS sequence"/>
</dbReference>
<dbReference type="InterPro" id="IPR048381">
    <property type="entry name" value="GDH_C"/>
</dbReference>
<accession>A0A1Y5E8Z3</accession>
<comment type="caution">
    <text evidence="7">The sequence shown here is derived from an EMBL/GenBank/DDBJ whole genome shotgun (WGS) entry which is preliminary data.</text>
</comment>
<name>A0A1Y5E8Z3_COLPS</name>
<dbReference type="InterPro" id="IPR049059">
    <property type="entry name" value="NAD_Glu_DH_HM1"/>
</dbReference>
<evidence type="ECO:0000259" key="5">
    <source>
        <dbReference type="Pfam" id="PF21076"/>
    </source>
</evidence>
<dbReference type="Pfam" id="PF21079">
    <property type="entry name" value="GDH_HM2"/>
    <property type="match status" value="1"/>
</dbReference>
<evidence type="ECO:0000259" key="2">
    <source>
        <dbReference type="Pfam" id="PF05088"/>
    </source>
</evidence>
<evidence type="ECO:0000259" key="6">
    <source>
        <dbReference type="Pfam" id="PF21077"/>
    </source>
</evidence>
<dbReference type="PIRSF" id="PIRSF036761">
    <property type="entry name" value="GDH_Mll4104"/>
    <property type="match status" value="1"/>
</dbReference>
<evidence type="ECO:0000313" key="7">
    <source>
        <dbReference type="EMBL" id="OUR77147.1"/>
    </source>
</evidence>
<dbReference type="InterPro" id="IPR024727">
    <property type="entry name" value="NAD_Glu_DH_N_ACT1"/>
</dbReference>
<dbReference type="Pfam" id="PF21075">
    <property type="entry name" value="GDH_ACT1"/>
    <property type="match status" value="1"/>
</dbReference>
<dbReference type="InterPro" id="IPR049064">
    <property type="entry name" value="NAD_Glu_DH_ACT3"/>
</dbReference>
<feature type="domain" description="NAD-glutamate dehydrogenase ACT3" evidence="6">
    <location>
        <begin position="532"/>
        <end position="606"/>
    </location>
</feature>
<evidence type="ECO:0000259" key="4">
    <source>
        <dbReference type="Pfam" id="PF21075"/>
    </source>
</evidence>
<evidence type="ECO:0000259" key="3">
    <source>
        <dbReference type="Pfam" id="PF21074"/>
    </source>
</evidence>
<evidence type="ECO:0000256" key="1">
    <source>
        <dbReference type="ARBA" id="ARBA00023002"/>
    </source>
</evidence>
<reference evidence="8" key="1">
    <citation type="journal article" date="2017" name="Proc. Natl. Acad. Sci. U.S.A.">
        <title>Simulation of Deepwater Horizon oil plume reveals substrate specialization within a complex community of hydrocarbon degraders.</title>
        <authorList>
            <person name="Hu P."/>
            <person name="Dubinsky E.A."/>
            <person name="Probst A.J."/>
            <person name="Wang J."/>
            <person name="Sieber C.M.K."/>
            <person name="Tom L.M."/>
            <person name="Gardinali P."/>
            <person name="Banfield J.F."/>
            <person name="Atlas R.M."/>
            <person name="Andersen G.L."/>
        </authorList>
    </citation>
    <scope>NUCLEOTIDE SEQUENCE [LARGE SCALE GENOMIC DNA]</scope>
</reference>
<feature type="domain" description="NAD-specific glutamate dehydrogenase C-terminal" evidence="3">
    <location>
        <begin position="1249"/>
        <end position="1582"/>
    </location>
</feature>
<dbReference type="InterPro" id="IPR007780">
    <property type="entry name" value="NAD_Glu_DH_bac"/>
</dbReference>
<dbReference type="InterPro" id="IPR049062">
    <property type="entry name" value="NAD_Glu_DH_ACT2"/>
</dbReference>